<dbReference type="Gene3D" id="3.10.310.10">
    <property type="entry name" value="Diaminopimelate Epimerase, Chain A, domain 1"/>
    <property type="match status" value="2"/>
</dbReference>
<dbReference type="Proteomes" id="UP001206925">
    <property type="component" value="Unassembled WGS sequence"/>
</dbReference>
<dbReference type="InterPro" id="IPR003719">
    <property type="entry name" value="Phenazine_PhzF-like"/>
</dbReference>
<evidence type="ECO:0000256" key="1">
    <source>
        <dbReference type="ARBA" id="ARBA00008270"/>
    </source>
</evidence>
<evidence type="ECO:0000313" key="3">
    <source>
        <dbReference type="EMBL" id="KAI7738201.1"/>
    </source>
</evidence>
<reference evidence="3" key="1">
    <citation type="submission" date="2022-06" db="EMBL/GenBank/DDBJ databases">
        <title>Uncovering the hologenomic basis of an extraordinary plant invasion.</title>
        <authorList>
            <person name="Bieker V.C."/>
            <person name="Martin M.D."/>
            <person name="Gilbert T."/>
            <person name="Hodgins K."/>
            <person name="Battlay P."/>
            <person name="Petersen B."/>
            <person name="Wilson J."/>
        </authorList>
    </citation>
    <scope>NUCLEOTIDE SEQUENCE</scope>
    <source>
        <strain evidence="3">AA19_3_7</strain>
        <tissue evidence="3">Leaf</tissue>
    </source>
</reference>
<dbReference type="AlphaFoldDB" id="A0AAD5CD11"/>
<dbReference type="PIRSF" id="PIRSF016184">
    <property type="entry name" value="PhzC_PhzF"/>
    <property type="match status" value="1"/>
</dbReference>
<keyword evidence="4" id="KW-1185">Reference proteome</keyword>
<evidence type="ECO:0000313" key="4">
    <source>
        <dbReference type="Proteomes" id="UP001206925"/>
    </source>
</evidence>
<dbReference type="GO" id="GO:0016853">
    <property type="term" value="F:isomerase activity"/>
    <property type="evidence" value="ECO:0007669"/>
    <property type="project" value="UniProtKB-KW"/>
</dbReference>
<accession>A0AAD5CD11</accession>
<dbReference type="PANTHER" id="PTHR13774:SF17">
    <property type="entry name" value="PHENAZINE BIOSYNTHESIS-LIKE DOMAIN-CONTAINING PROTEIN"/>
    <property type="match status" value="1"/>
</dbReference>
<name>A0AAD5CD11_AMBAR</name>
<evidence type="ECO:0000256" key="2">
    <source>
        <dbReference type="ARBA" id="ARBA00023235"/>
    </source>
</evidence>
<dbReference type="SUPFAM" id="SSF54506">
    <property type="entry name" value="Diaminopimelate epimerase-like"/>
    <property type="match status" value="1"/>
</dbReference>
<dbReference type="Pfam" id="PF02567">
    <property type="entry name" value="PhzC-PhzF"/>
    <property type="match status" value="1"/>
</dbReference>
<comment type="similarity">
    <text evidence="1">Belongs to the PhzF family.</text>
</comment>
<protein>
    <submittedName>
        <fullName evidence="3">Uncharacterized protein</fullName>
    </submittedName>
</protein>
<dbReference type="EMBL" id="JAMZMK010008854">
    <property type="protein sequence ID" value="KAI7738201.1"/>
    <property type="molecule type" value="Genomic_DNA"/>
</dbReference>
<comment type="caution">
    <text evidence="3">The sequence shown here is derived from an EMBL/GenBank/DDBJ whole genome shotgun (WGS) entry which is preliminary data.</text>
</comment>
<proteinExistence type="inferred from homology"/>
<dbReference type="GO" id="GO:0005737">
    <property type="term" value="C:cytoplasm"/>
    <property type="evidence" value="ECO:0007669"/>
    <property type="project" value="TreeGrafter"/>
</dbReference>
<keyword evidence="2" id="KW-0413">Isomerase</keyword>
<organism evidence="3 4">
    <name type="scientific">Ambrosia artemisiifolia</name>
    <name type="common">Common ragweed</name>
    <dbReference type="NCBI Taxonomy" id="4212"/>
    <lineage>
        <taxon>Eukaryota</taxon>
        <taxon>Viridiplantae</taxon>
        <taxon>Streptophyta</taxon>
        <taxon>Embryophyta</taxon>
        <taxon>Tracheophyta</taxon>
        <taxon>Spermatophyta</taxon>
        <taxon>Magnoliopsida</taxon>
        <taxon>eudicotyledons</taxon>
        <taxon>Gunneridae</taxon>
        <taxon>Pentapetalae</taxon>
        <taxon>asterids</taxon>
        <taxon>campanulids</taxon>
        <taxon>Asterales</taxon>
        <taxon>Asteraceae</taxon>
        <taxon>Asteroideae</taxon>
        <taxon>Heliantheae alliance</taxon>
        <taxon>Heliantheae</taxon>
        <taxon>Ambrosia</taxon>
    </lineage>
</organism>
<dbReference type="NCBIfam" id="TIGR00654">
    <property type="entry name" value="PhzF_family"/>
    <property type="match status" value="1"/>
</dbReference>
<gene>
    <name evidence="3" type="ORF">M8C21_033601</name>
</gene>
<sequence length="296" mass="32341">MAKKLIKYSVVDAFTDKPFKGNPAVVCWLQDISKDNNWMQSVATEFNLPTTAFLTPVVDHGSDQHPRFNLRWFTRVSEVALCGHATLATSHFVFESGLVKSNTVEFLTLSGVLTAKQIPVNEINGSSVGESEDSFYIELDFPAGSVSVFNGVEVSVISEILNGVSVVDVLMKNSLDDLIVVLPSAEDVADFKPQFDKIIEAPGRAIIITARAPNGSGFDFYSRVFGPKIGVDEDPVCGSAHCALALYWHEKLGKCDFVAYQASSRSGVLHVHLDKQNERVRIRGKATTIMEGSLLV</sequence>
<dbReference type="PANTHER" id="PTHR13774">
    <property type="entry name" value="PHENAZINE BIOSYNTHESIS PROTEIN"/>
    <property type="match status" value="1"/>
</dbReference>